<organism evidence="2 5">
    <name type="scientific">Jejuia pallidilutea</name>
    <dbReference type="NCBI Taxonomy" id="504487"/>
    <lineage>
        <taxon>Bacteria</taxon>
        <taxon>Pseudomonadati</taxon>
        <taxon>Bacteroidota</taxon>
        <taxon>Flavobacteriia</taxon>
        <taxon>Flavobacteriales</taxon>
        <taxon>Flavobacteriaceae</taxon>
        <taxon>Jejuia</taxon>
    </lineage>
</organism>
<evidence type="ECO:0000256" key="1">
    <source>
        <dbReference type="SAM" id="Phobius"/>
    </source>
</evidence>
<gene>
    <name evidence="2" type="ORF">JCM19301_2969</name>
    <name evidence="3" type="ORF">JCM19302_3363</name>
    <name evidence="4" type="ORF">JCM19538_745</name>
</gene>
<comment type="caution">
    <text evidence="2">The sequence shown here is derived from an EMBL/GenBank/DDBJ whole genome shotgun (WGS) entry which is preliminary data.</text>
</comment>
<keyword evidence="6" id="KW-1185">Reference proteome</keyword>
<dbReference type="eggNOG" id="ENOG5032SYY">
    <property type="taxonomic scope" value="Bacteria"/>
</dbReference>
<accession>A0A090WP28</accession>
<proteinExistence type="predicted"/>
<evidence type="ECO:0000313" key="5">
    <source>
        <dbReference type="Proteomes" id="UP000029641"/>
    </source>
</evidence>
<dbReference type="RefSeq" id="WP_152572233.1">
    <property type="nucleotide sequence ID" value="NZ_BBNR01000057.1"/>
</dbReference>
<dbReference type="Proteomes" id="UP000030184">
    <property type="component" value="Unassembled WGS sequence"/>
</dbReference>
<dbReference type="Proteomes" id="UP000029646">
    <property type="component" value="Unassembled WGS sequence"/>
</dbReference>
<keyword evidence="1" id="KW-0812">Transmembrane</keyword>
<evidence type="ECO:0000313" key="2">
    <source>
        <dbReference type="EMBL" id="GAL69192.1"/>
    </source>
</evidence>
<dbReference type="EMBL" id="BBNR01000057">
    <property type="protein sequence ID" value="GAL69192.1"/>
    <property type="molecule type" value="Genomic_DNA"/>
</dbReference>
<keyword evidence="1" id="KW-1133">Transmembrane helix</keyword>
<evidence type="ECO:0000313" key="3">
    <source>
        <dbReference type="EMBL" id="GAL73426.1"/>
    </source>
</evidence>
<dbReference type="STRING" id="504487.JCM19538_745"/>
<dbReference type="Proteomes" id="UP000029641">
    <property type="component" value="Unassembled WGS sequence"/>
</dbReference>
<dbReference type="AlphaFoldDB" id="A0A090WP28"/>
<name>A0A090WP28_9FLAO</name>
<protein>
    <submittedName>
        <fullName evidence="2">Uncharacterized protein</fullName>
    </submittedName>
</protein>
<dbReference type="EMBL" id="BBNS01000068">
    <property type="protein sequence ID" value="GAL73426.1"/>
    <property type="molecule type" value="Genomic_DNA"/>
</dbReference>
<reference evidence="6" key="1">
    <citation type="journal article" date="2014" name="Genome Announc.">
        <title>Draft Genome Sequence of Marine Flavobacterium Jejuia pallidilutea Strain 11shimoA1 and Pigmentation Mutants.</title>
        <authorList>
            <person name="Takatani N."/>
            <person name="Nakanishi M."/>
            <person name="Meirelles P."/>
            <person name="Mino S."/>
            <person name="Suda W."/>
            <person name="Oshima K."/>
            <person name="Hattori M."/>
            <person name="Ohkuma M."/>
            <person name="Hosokawa M."/>
            <person name="Miyashita K."/>
            <person name="Thompson F.L."/>
            <person name="Niwa A."/>
            <person name="Sawabe T."/>
            <person name="Sawabe T."/>
        </authorList>
    </citation>
    <scope>NUCLEOTIDE SEQUENCE [LARGE SCALE GENOMIC DNA]</scope>
    <source>
        <strain evidence="6">JCM 19538</strain>
    </source>
</reference>
<dbReference type="EMBL" id="BBNY01000041">
    <property type="protein sequence ID" value="GAL89738.1"/>
    <property type="molecule type" value="Genomic_DNA"/>
</dbReference>
<sequence>MIKFFRKIRQKLLSENKTGKYFKYAIGEIILVMIGILLALQVNTWNNNRIEQNEEKEVIAKLHTDFQENKKVLKDFLVEVNNQMNAQITLMNLIGASKEELTKHNLDSIFYVSFGYSEIAFADNTIKNIIQSGRLNLLKNEKITDLLYKWNTLSEIRKTRVTKLDNWSNNELIPYLLDKISFKQMDMESNYSWAGSSKVKPDYYPLFQEVKFENYLDNNIWYYQQVKERCLETDKLIDEIIEATRPNSK</sequence>
<evidence type="ECO:0000313" key="4">
    <source>
        <dbReference type="EMBL" id="GAL89738.1"/>
    </source>
</evidence>
<evidence type="ECO:0000313" key="6">
    <source>
        <dbReference type="Proteomes" id="UP000030184"/>
    </source>
</evidence>
<keyword evidence="1" id="KW-0472">Membrane</keyword>
<feature type="transmembrane region" description="Helical" evidence="1">
    <location>
        <begin position="21"/>
        <end position="40"/>
    </location>
</feature>